<comment type="caution">
    <text evidence="1">The sequence shown here is derived from an EMBL/GenBank/DDBJ whole genome shotgun (WGS) entry which is preliminary data.</text>
</comment>
<gene>
    <name evidence="1" type="ORF">GJV77_05315</name>
</gene>
<sequence>MKNIFMIMVVVVMSSIDGYAQMGVKVEVPLPDLHVNGNMQVSKDIRLGGTATTLGDPGKNGQILKSNGPDKAASWATLAIPEVPATSSGSLIAVNGNMQIAEEITYLMDTDFKFTETMIEPKIINTLNTKIIDTCNNI</sequence>
<proteinExistence type="predicted"/>
<evidence type="ECO:0000313" key="2">
    <source>
        <dbReference type="Proteomes" id="UP000488936"/>
    </source>
</evidence>
<dbReference type="RefSeq" id="WP_155035314.1">
    <property type="nucleotide sequence ID" value="NZ_JBHTIG010000008.1"/>
</dbReference>
<dbReference type="Proteomes" id="UP000488936">
    <property type="component" value="Unassembled WGS sequence"/>
</dbReference>
<reference evidence="1 2" key="1">
    <citation type="journal article" date="2006" name="Int. J. Syst. Evol. Microbiol.">
        <title>Myroides pelagicus sp. nov., isolated from seawater in Thailand.</title>
        <authorList>
            <person name="Yoon J."/>
            <person name="Maneerat S."/>
            <person name="Kawai F."/>
            <person name="Yokota A."/>
        </authorList>
    </citation>
    <scope>NUCLEOTIDE SEQUENCE [LARGE SCALE GENOMIC DNA]</scope>
    <source>
        <strain evidence="1 2">SM1T</strain>
    </source>
</reference>
<dbReference type="EMBL" id="WMJY01000008">
    <property type="protein sequence ID" value="MTH29340.1"/>
    <property type="molecule type" value="Genomic_DNA"/>
</dbReference>
<dbReference type="OrthoDB" id="1340359at2"/>
<protein>
    <submittedName>
        <fullName evidence="1">Uncharacterized protein</fullName>
    </submittedName>
</protein>
<keyword evidence="2" id="KW-1185">Reference proteome</keyword>
<name>A0A7K1GKR6_9FLAO</name>
<accession>A0A7K1GKR6</accession>
<dbReference type="AlphaFoldDB" id="A0A7K1GKR6"/>
<organism evidence="1 2">
    <name type="scientific">Myroides pelagicus</name>
    <dbReference type="NCBI Taxonomy" id="270914"/>
    <lineage>
        <taxon>Bacteria</taxon>
        <taxon>Pseudomonadati</taxon>
        <taxon>Bacteroidota</taxon>
        <taxon>Flavobacteriia</taxon>
        <taxon>Flavobacteriales</taxon>
        <taxon>Flavobacteriaceae</taxon>
        <taxon>Myroides</taxon>
    </lineage>
</organism>
<evidence type="ECO:0000313" key="1">
    <source>
        <dbReference type="EMBL" id="MTH29340.1"/>
    </source>
</evidence>